<proteinExistence type="inferred from homology"/>
<dbReference type="GO" id="GO:0005960">
    <property type="term" value="C:glycine cleavage complex"/>
    <property type="evidence" value="ECO:0007669"/>
    <property type="project" value="InterPro"/>
</dbReference>
<comment type="caution">
    <text evidence="6">The sequence shown here is derived from an EMBL/GenBank/DDBJ whole genome shotgun (WGS) entry which is preliminary data.</text>
</comment>
<dbReference type="Pfam" id="PF01597">
    <property type="entry name" value="GCV_H"/>
    <property type="match status" value="1"/>
</dbReference>
<dbReference type="InterPro" id="IPR011053">
    <property type="entry name" value="Single_hybrid_motif"/>
</dbReference>
<dbReference type="NCBIfam" id="NF002270">
    <property type="entry name" value="PRK01202.1"/>
    <property type="match status" value="1"/>
</dbReference>
<dbReference type="PANTHER" id="PTHR11715:SF3">
    <property type="entry name" value="GLYCINE CLEAVAGE SYSTEM H PROTEIN-RELATED"/>
    <property type="match status" value="1"/>
</dbReference>
<dbReference type="InterPro" id="IPR033753">
    <property type="entry name" value="GCV_H/Fam206"/>
</dbReference>
<gene>
    <name evidence="3 6" type="primary">gcvH</name>
    <name evidence="6" type="ORF">E6C55_16450</name>
</gene>
<sequence length="131" mass="13935">MSEVKAGLGYTEEHEWAEAQGANVVRIGITDFAQSQLGDIVFVELPEVGTSLEANETMGTIESVKTVSDLFSPVSGTVVKVNEALIDAPEKVNEEPYGEGWIVEVEVQGDAADAVAGLISSEKYAEFIASK</sequence>
<dbReference type="HAMAP" id="MF_00272">
    <property type="entry name" value="GcvH"/>
    <property type="match status" value="1"/>
</dbReference>
<dbReference type="GO" id="GO:0019464">
    <property type="term" value="P:glycine decarboxylation via glycine cleavage system"/>
    <property type="evidence" value="ECO:0007669"/>
    <property type="project" value="UniProtKB-UniRule"/>
</dbReference>
<reference evidence="6 7" key="1">
    <citation type="submission" date="2019-04" db="EMBL/GenBank/DDBJ databases">
        <title>Cohnella sp. nov. isolated from preserved vegetables.</title>
        <authorList>
            <person name="Lin S.-Y."/>
            <person name="Hung M.-H."/>
            <person name="Young C.-C."/>
        </authorList>
    </citation>
    <scope>NUCLEOTIDE SEQUENCE [LARGE SCALE GENOMIC DNA]</scope>
    <source>
        <strain evidence="6 7">CC-MHH1044</strain>
    </source>
</reference>
<evidence type="ECO:0000313" key="6">
    <source>
        <dbReference type="EMBL" id="THF77262.1"/>
    </source>
</evidence>
<feature type="modified residue" description="N6-lipoyllysine" evidence="3 4">
    <location>
        <position position="65"/>
    </location>
</feature>
<dbReference type="RefSeq" id="WP_136370907.1">
    <property type="nucleotide sequence ID" value="NZ_SSOB01000020.1"/>
</dbReference>
<dbReference type="InterPro" id="IPR002930">
    <property type="entry name" value="GCV_H"/>
</dbReference>
<dbReference type="EMBL" id="SSOB01000020">
    <property type="protein sequence ID" value="THF77262.1"/>
    <property type="molecule type" value="Genomic_DNA"/>
</dbReference>
<dbReference type="InterPro" id="IPR017453">
    <property type="entry name" value="GCV_H_sub"/>
</dbReference>
<dbReference type="PANTHER" id="PTHR11715">
    <property type="entry name" value="GLYCINE CLEAVAGE SYSTEM H PROTEIN"/>
    <property type="match status" value="1"/>
</dbReference>
<dbReference type="GO" id="GO:0005829">
    <property type="term" value="C:cytosol"/>
    <property type="evidence" value="ECO:0007669"/>
    <property type="project" value="TreeGrafter"/>
</dbReference>
<organism evidence="6 7">
    <name type="scientific">Cohnella fermenti</name>
    <dbReference type="NCBI Taxonomy" id="2565925"/>
    <lineage>
        <taxon>Bacteria</taxon>
        <taxon>Bacillati</taxon>
        <taxon>Bacillota</taxon>
        <taxon>Bacilli</taxon>
        <taxon>Bacillales</taxon>
        <taxon>Paenibacillaceae</taxon>
        <taxon>Cohnella</taxon>
    </lineage>
</organism>
<feature type="domain" description="Lipoyl-binding" evidence="5">
    <location>
        <begin position="24"/>
        <end position="106"/>
    </location>
</feature>
<dbReference type="Proteomes" id="UP000310636">
    <property type="component" value="Unassembled WGS sequence"/>
</dbReference>
<evidence type="ECO:0000313" key="7">
    <source>
        <dbReference type="Proteomes" id="UP000310636"/>
    </source>
</evidence>
<comment type="function">
    <text evidence="3">Is also involved in protein lipoylation via its role as an octanoyl/lipoyl carrier protein intermediate.</text>
</comment>
<dbReference type="InterPro" id="IPR003016">
    <property type="entry name" value="2-oxoA_DH_lipoyl-BS"/>
</dbReference>
<accession>A0A4S4BQM5</accession>
<keyword evidence="7" id="KW-1185">Reference proteome</keyword>
<dbReference type="PROSITE" id="PS00189">
    <property type="entry name" value="LIPOYL"/>
    <property type="match status" value="1"/>
</dbReference>
<dbReference type="AlphaFoldDB" id="A0A4S4BQM5"/>
<dbReference type="Gene3D" id="2.40.50.100">
    <property type="match status" value="1"/>
</dbReference>
<dbReference type="NCBIfam" id="TIGR00527">
    <property type="entry name" value="gcvH"/>
    <property type="match status" value="1"/>
</dbReference>
<dbReference type="GO" id="GO:0009249">
    <property type="term" value="P:protein lipoylation"/>
    <property type="evidence" value="ECO:0007669"/>
    <property type="project" value="UniProtKB-UniRule"/>
</dbReference>
<dbReference type="SUPFAM" id="SSF51230">
    <property type="entry name" value="Single hybrid motif"/>
    <property type="match status" value="1"/>
</dbReference>
<evidence type="ECO:0000256" key="1">
    <source>
        <dbReference type="ARBA" id="ARBA00009249"/>
    </source>
</evidence>
<comment type="similarity">
    <text evidence="1 3">Belongs to the GcvH family.</text>
</comment>
<evidence type="ECO:0000256" key="4">
    <source>
        <dbReference type="PIRSR" id="PIRSR617453-50"/>
    </source>
</evidence>
<dbReference type="PROSITE" id="PS50968">
    <property type="entry name" value="BIOTINYL_LIPOYL"/>
    <property type="match status" value="1"/>
</dbReference>
<comment type="subunit">
    <text evidence="3">The glycine cleavage system is composed of four proteins: P, T, L and H.</text>
</comment>
<evidence type="ECO:0000259" key="5">
    <source>
        <dbReference type="PROSITE" id="PS50968"/>
    </source>
</evidence>
<evidence type="ECO:0000256" key="3">
    <source>
        <dbReference type="HAMAP-Rule" id="MF_00272"/>
    </source>
</evidence>
<dbReference type="OrthoDB" id="9796712at2"/>
<dbReference type="InterPro" id="IPR000089">
    <property type="entry name" value="Biotin_lipoyl"/>
</dbReference>
<name>A0A4S4BQM5_9BACL</name>
<protein>
    <recommendedName>
        <fullName evidence="3">Glycine cleavage system H protein</fullName>
    </recommendedName>
    <alternativeName>
        <fullName evidence="3">Octanoyl/lipoyl carrier protein</fullName>
    </alternativeName>
</protein>
<dbReference type="CDD" id="cd06848">
    <property type="entry name" value="GCS_H"/>
    <property type="match status" value="1"/>
</dbReference>
<comment type="function">
    <text evidence="3">The glycine cleavage system catalyzes the degradation of glycine. The H protein shuttles the methylamine group of glycine from the P protein to the T protein.</text>
</comment>
<keyword evidence="2 3" id="KW-0450">Lipoyl</keyword>
<evidence type="ECO:0000256" key="2">
    <source>
        <dbReference type="ARBA" id="ARBA00022823"/>
    </source>
</evidence>
<comment type="cofactor">
    <cofactor evidence="3">
        <name>(R)-lipoate</name>
        <dbReference type="ChEBI" id="CHEBI:83088"/>
    </cofactor>
    <text evidence="3">Binds 1 lipoyl cofactor covalently.</text>
</comment>